<dbReference type="Pfam" id="PF00805">
    <property type="entry name" value="Pentapeptide"/>
    <property type="match status" value="2"/>
</dbReference>
<keyword evidence="2" id="KW-0472">Membrane</keyword>
<feature type="transmembrane region" description="Helical" evidence="2">
    <location>
        <begin position="7"/>
        <end position="31"/>
    </location>
</feature>
<organism evidence="3 4">
    <name type="scientific">Szabonella alba</name>
    <dbReference type="NCBI Taxonomy" id="2804194"/>
    <lineage>
        <taxon>Bacteria</taxon>
        <taxon>Pseudomonadati</taxon>
        <taxon>Pseudomonadota</taxon>
        <taxon>Alphaproteobacteria</taxon>
        <taxon>Rhodobacterales</taxon>
        <taxon>Paracoccaceae</taxon>
        <taxon>Szabonella</taxon>
    </lineage>
</organism>
<dbReference type="PANTHER" id="PTHR14136">
    <property type="entry name" value="BTB_POZ DOMAIN-CONTAINING PROTEIN KCTD9"/>
    <property type="match status" value="1"/>
</dbReference>
<dbReference type="Proteomes" id="UP000648908">
    <property type="component" value="Unassembled WGS sequence"/>
</dbReference>
<evidence type="ECO:0000256" key="2">
    <source>
        <dbReference type="SAM" id="Phobius"/>
    </source>
</evidence>
<feature type="region of interest" description="Disordered" evidence="1">
    <location>
        <begin position="512"/>
        <end position="535"/>
    </location>
</feature>
<dbReference type="InterPro" id="IPR051082">
    <property type="entry name" value="Pentapeptide-BTB/POZ_domain"/>
</dbReference>
<dbReference type="Gene3D" id="2.160.20.80">
    <property type="entry name" value="E3 ubiquitin-protein ligase SopA"/>
    <property type="match status" value="1"/>
</dbReference>
<gene>
    <name evidence="3" type="ORF">JL811_07880</name>
</gene>
<dbReference type="EMBL" id="JAESVN010000003">
    <property type="protein sequence ID" value="MBL4917139.1"/>
    <property type="molecule type" value="Genomic_DNA"/>
</dbReference>
<dbReference type="AlphaFoldDB" id="A0A8K0V7G1"/>
<sequence>MAGWLTALAWVLGAAWLWLLAGTLLALWQVFNRVEDSPLTTGSLGLGALIAAFLGAPFVIYGTWLKHHTNRLEQEGHMTDRITKAVEQLGAEKVEKVYTMDESGKPVPAERTVPNIEVRIGAILSLERIAQDSTTHDKGRDHVRVMEILCAYIRENSNARKPVDHDFGEWEPLKYDPTEKERAEHIRKRQDRFGDKFNDGKARQWAQTLPKPRADVQLALTVIGRRSADQRRVEATWPAPPTKDTIWPFDTDFKRPPDEPGDTPLGAAALDTFRAGVETWGESLRNYRGYRLDLRGANLQGADMAAKQPDGSDAVFSGAFLTRARLDGANLRGVRMEGASLSQARMEGANLAFSRLEKANLTRARMEGADLGNARMERANLWEARMEGAHLGEARMEGADLDQARMEGANLWGARMKGAFLFEARMEGARLGEARMEGAFLLWAQMDQNTSLNATTLRGAALKDVDYRAVAISEAQVNSTFGDASVKLPEGIPRPDHWPDWQLPADYEPAYETEWQKWQSDPDAYHPPPKPNPDP</sequence>
<reference evidence="3" key="1">
    <citation type="submission" date="2021-01" db="EMBL/GenBank/DDBJ databases">
        <title>Tabrizicola alba sp. nov. a motile alkaliphilic bacterium isolated from a soda lake.</title>
        <authorList>
            <person name="Szuroczki S."/>
            <person name="Abbaszade G."/>
            <person name="Schumann P."/>
            <person name="Toth E."/>
        </authorList>
    </citation>
    <scope>NUCLEOTIDE SEQUENCE</scope>
    <source>
        <strain evidence="3">DMG-N-6</strain>
    </source>
</reference>
<dbReference type="SUPFAM" id="SSF141571">
    <property type="entry name" value="Pentapeptide repeat-like"/>
    <property type="match status" value="1"/>
</dbReference>
<dbReference type="RefSeq" id="WP_202687970.1">
    <property type="nucleotide sequence ID" value="NZ_JAESVN010000003.1"/>
</dbReference>
<feature type="compositionally biased region" description="Pro residues" evidence="1">
    <location>
        <begin position="525"/>
        <end position="535"/>
    </location>
</feature>
<evidence type="ECO:0000313" key="4">
    <source>
        <dbReference type="Proteomes" id="UP000648908"/>
    </source>
</evidence>
<evidence type="ECO:0000256" key="1">
    <source>
        <dbReference type="SAM" id="MobiDB-lite"/>
    </source>
</evidence>
<comment type="caution">
    <text evidence="3">The sequence shown here is derived from an EMBL/GenBank/DDBJ whole genome shotgun (WGS) entry which is preliminary data.</text>
</comment>
<keyword evidence="4" id="KW-1185">Reference proteome</keyword>
<evidence type="ECO:0000313" key="3">
    <source>
        <dbReference type="EMBL" id="MBL4917139.1"/>
    </source>
</evidence>
<keyword evidence="2" id="KW-0812">Transmembrane</keyword>
<dbReference type="PANTHER" id="PTHR14136:SF17">
    <property type="entry name" value="BTB_POZ DOMAIN-CONTAINING PROTEIN KCTD9"/>
    <property type="match status" value="1"/>
</dbReference>
<accession>A0A8K0V7G1</accession>
<feature type="transmembrane region" description="Helical" evidence="2">
    <location>
        <begin position="43"/>
        <end position="64"/>
    </location>
</feature>
<name>A0A8K0V7G1_9RHOB</name>
<protein>
    <submittedName>
        <fullName evidence="3">Pentapeptide repeat-containing protein</fullName>
    </submittedName>
</protein>
<dbReference type="InterPro" id="IPR001646">
    <property type="entry name" value="5peptide_repeat"/>
</dbReference>
<keyword evidence="2" id="KW-1133">Transmembrane helix</keyword>
<proteinExistence type="predicted"/>